<dbReference type="GO" id="GO:0008168">
    <property type="term" value="F:methyltransferase activity"/>
    <property type="evidence" value="ECO:0007669"/>
    <property type="project" value="UniProtKB-KW"/>
</dbReference>
<organism evidence="1 2">
    <name type="scientific">Cupriavidus campinensis</name>
    <dbReference type="NCBI Taxonomy" id="151783"/>
    <lineage>
        <taxon>Bacteria</taxon>
        <taxon>Pseudomonadati</taxon>
        <taxon>Pseudomonadota</taxon>
        <taxon>Betaproteobacteria</taxon>
        <taxon>Burkholderiales</taxon>
        <taxon>Burkholderiaceae</taxon>
        <taxon>Cupriavidus</taxon>
    </lineage>
</organism>
<dbReference type="EMBL" id="CP097331">
    <property type="protein sequence ID" value="URF07120.1"/>
    <property type="molecule type" value="Genomic_DNA"/>
</dbReference>
<evidence type="ECO:0000313" key="1">
    <source>
        <dbReference type="EMBL" id="URF07120.1"/>
    </source>
</evidence>
<protein>
    <submittedName>
        <fullName evidence="1">Class I SAM-dependent methyltransferase</fullName>
    </submittedName>
</protein>
<dbReference type="InterPro" id="IPR029063">
    <property type="entry name" value="SAM-dependent_MTases_sf"/>
</dbReference>
<dbReference type="Gene3D" id="3.40.50.150">
    <property type="entry name" value="Vaccinia Virus protein VP39"/>
    <property type="match status" value="1"/>
</dbReference>
<reference evidence="1" key="1">
    <citation type="journal article" date="2022" name="Microbiol. Resour. Announc.">
        <title>Genome Sequence of Cupriavidus campinensis Strain G5, a Member of a Bacterial Consortium Capable of Polyethylene Degradation.</title>
        <authorList>
            <person name="Schneider B."/>
            <person name="Pfeiffer F."/>
            <person name="Dyall-Smith M."/>
            <person name="Kunte H.J."/>
        </authorList>
    </citation>
    <scope>NUCLEOTIDE SEQUENCE</scope>
    <source>
        <strain evidence="1">G5</strain>
    </source>
</reference>
<dbReference type="Proteomes" id="UP001056132">
    <property type="component" value="Chromosome 2"/>
</dbReference>
<dbReference type="AlphaFoldDB" id="A0AAE9I8J7"/>
<dbReference type="Pfam" id="PF13489">
    <property type="entry name" value="Methyltransf_23"/>
    <property type="match status" value="1"/>
</dbReference>
<keyword evidence="1" id="KW-0489">Methyltransferase</keyword>
<reference evidence="1" key="2">
    <citation type="submission" date="2022-05" db="EMBL/GenBank/DDBJ databases">
        <authorList>
            <person name="Kunte H.-J."/>
        </authorList>
    </citation>
    <scope>NUCLEOTIDE SEQUENCE</scope>
    <source>
        <strain evidence="1">G5</strain>
    </source>
</reference>
<name>A0AAE9I8J7_9BURK</name>
<gene>
    <name evidence="1" type="ORF">M5D45_17995</name>
</gene>
<dbReference type="KEGG" id="ccam:M5D45_17995"/>
<dbReference type="RefSeq" id="WP_244845123.1">
    <property type="nucleotide sequence ID" value="NZ_CAJPVH010000090.1"/>
</dbReference>
<dbReference type="SUPFAM" id="SSF53335">
    <property type="entry name" value="S-adenosyl-L-methionine-dependent methyltransferases"/>
    <property type="match status" value="1"/>
</dbReference>
<keyword evidence="1" id="KW-0808">Transferase</keyword>
<accession>A0AAE9I8J7</accession>
<sequence>MQITYDKQTINASNPLARFAHRSRIALGLGMVSARCPHGGTVVDFGAGPGLFLHRLGQARPDLSLAGLDPYKTPDYPEIRYLAEMDAQPSDSVDMLTAFEVCEHLYADEVDTFLDDALRILRPSGTLIISVPVMYGVAIVPKLLNGMVSERTLRMDHTPGEALRALVGLPVTRPDNPRHTHKGFDFRKLRAQVSTRFDVEAESTSPLRQLPWWLSSQYFMICRPREA</sequence>
<proteinExistence type="predicted"/>
<evidence type="ECO:0000313" key="2">
    <source>
        <dbReference type="Proteomes" id="UP001056132"/>
    </source>
</evidence>
<dbReference type="GO" id="GO:0032259">
    <property type="term" value="P:methylation"/>
    <property type="evidence" value="ECO:0007669"/>
    <property type="project" value="UniProtKB-KW"/>
</dbReference>